<dbReference type="eggNOG" id="COG5662">
    <property type="taxonomic scope" value="Bacteria"/>
</dbReference>
<dbReference type="STRING" id="1300350.Z948_2515"/>
<dbReference type="OrthoDB" id="7006010at2"/>
<accession>A0A073IS11</accession>
<protein>
    <recommendedName>
        <fullName evidence="3">Anti-sigma factor</fullName>
    </recommendedName>
</protein>
<evidence type="ECO:0000313" key="2">
    <source>
        <dbReference type="Proteomes" id="UP000027734"/>
    </source>
</evidence>
<dbReference type="EMBL" id="JAMC01000007">
    <property type="protein sequence ID" value="KEJ88192.1"/>
    <property type="molecule type" value="Genomic_DNA"/>
</dbReference>
<gene>
    <name evidence="1" type="ORF">DSW25_16080</name>
</gene>
<proteinExistence type="predicted"/>
<reference evidence="1 2" key="1">
    <citation type="submission" date="2014-01" db="EMBL/GenBank/DDBJ databases">
        <title>Sulfitobacter donghicola JCM 14565 Genome Sequencing.</title>
        <authorList>
            <person name="Lai Q."/>
            <person name="Hong Z."/>
        </authorList>
    </citation>
    <scope>NUCLEOTIDE SEQUENCE [LARGE SCALE GENOMIC DNA]</scope>
    <source>
        <strain evidence="1 2">JCM 14565</strain>
    </source>
</reference>
<name>A0A073IS11_9RHOB</name>
<dbReference type="Proteomes" id="UP000027734">
    <property type="component" value="Unassembled WGS sequence"/>
</dbReference>
<comment type="caution">
    <text evidence="1">The sequence shown here is derived from an EMBL/GenBank/DDBJ whole genome shotgun (WGS) entry which is preliminary data.</text>
</comment>
<keyword evidence="2" id="KW-1185">Reference proteome</keyword>
<evidence type="ECO:0008006" key="3">
    <source>
        <dbReference type="Google" id="ProtNLM"/>
    </source>
</evidence>
<sequence length="245" mass="26200">MNTYSQPFSDDEIMMFADGQADADLAQEITFAMQSDPDLENRIKILQAQAFDIKDAFDLGRLAAPKVPEHLLAKKAQSGRIAPQLIRTTALAASFVFGLIAMHLLEPAPTWVERVASYQALYVTDTLAGGAQAPGKTEAVLSQMKRETGVTLQAIPDVPGMVFKRAQLLAIDDAPLLQIAYLSEDGTPFALCIVAASNSGRAVETTRSHNLATATWTKNGVGYVFIGGTDAARVSNVAEGLSSEI</sequence>
<dbReference type="RefSeq" id="WP_025059851.1">
    <property type="nucleotide sequence ID" value="NZ_JAMC01000007.1"/>
</dbReference>
<dbReference type="AlphaFoldDB" id="A0A073IS11"/>
<evidence type="ECO:0000313" key="1">
    <source>
        <dbReference type="EMBL" id="KEJ88192.1"/>
    </source>
</evidence>
<organism evidence="1 2">
    <name type="scientific">Sulfitobacter donghicola DSW-25 = KCTC 12864 = JCM 14565</name>
    <dbReference type="NCBI Taxonomy" id="1300350"/>
    <lineage>
        <taxon>Bacteria</taxon>
        <taxon>Pseudomonadati</taxon>
        <taxon>Pseudomonadota</taxon>
        <taxon>Alphaproteobacteria</taxon>
        <taxon>Rhodobacterales</taxon>
        <taxon>Roseobacteraceae</taxon>
        <taxon>Sulfitobacter</taxon>
    </lineage>
</organism>